<evidence type="ECO:0000313" key="10">
    <source>
        <dbReference type="Proteomes" id="UP000319728"/>
    </source>
</evidence>
<dbReference type="GO" id="GO:0005737">
    <property type="term" value="C:cytoplasm"/>
    <property type="evidence" value="ECO:0007669"/>
    <property type="project" value="UniProtKB-SubCell"/>
</dbReference>
<protein>
    <recommendedName>
        <fullName evidence="7">Ribosomal RNA small subunit methyltransferase H</fullName>
        <ecNumber evidence="7">2.1.1.199</ecNumber>
    </recommendedName>
    <alternativeName>
        <fullName evidence="7">16S rRNA m(4)C1402 methyltransferase</fullName>
    </alternativeName>
    <alternativeName>
        <fullName evidence="7">rRNA (cytosine-N(4)-)-methyltransferase RsmH</fullName>
    </alternativeName>
</protein>
<feature type="compositionally biased region" description="Basic and acidic residues" evidence="8">
    <location>
        <begin position="319"/>
        <end position="334"/>
    </location>
</feature>
<feature type="binding site" evidence="7">
    <location>
        <position position="118"/>
    </location>
    <ligand>
        <name>S-adenosyl-L-methionine</name>
        <dbReference type="ChEBI" id="CHEBI:59789"/>
    </ligand>
</feature>
<feature type="binding site" evidence="7">
    <location>
        <position position="63"/>
    </location>
    <ligand>
        <name>S-adenosyl-L-methionine</name>
        <dbReference type="ChEBI" id="CHEBI:59789"/>
    </ligand>
</feature>
<keyword evidence="10" id="KW-1185">Reference proteome</keyword>
<evidence type="ECO:0000256" key="1">
    <source>
        <dbReference type="ARBA" id="ARBA00010396"/>
    </source>
</evidence>
<dbReference type="Gene3D" id="1.10.150.170">
    <property type="entry name" value="Putative methyltransferase TM0872, insert domain"/>
    <property type="match status" value="1"/>
</dbReference>
<name>A0A562WE50_9ACTN</name>
<comment type="similarity">
    <text evidence="1 7">Belongs to the methyltransferase superfamily. RsmH family.</text>
</comment>
<dbReference type="Proteomes" id="UP000319728">
    <property type="component" value="Unassembled WGS sequence"/>
</dbReference>
<reference evidence="9 10" key="1">
    <citation type="submission" date="2019-07" db="EMBL/GenBank/DDBJ databases">
        <title>R&amp;d 2014.</title>
        <authorList>
            <person name="Klenk H.-P."/>
        </authorList>
    </citation>
    <scope>NUCLEOTIDE SEQUENCE [LARGE SCALE GENOMIC DNA]</scope>
    <source>
        <strain evidence="9 10">DSM 43912</strain>
    </source>
</reference>
<comment type="catalytic activity">
    <reaction evidence="7">
        <text>cytidine(1402) in 16S rRNA + S-adenosyl-L-methionine = N(4)-methylcytidine(1402) in 16S rRNA + S-adenosyl-L-homocysteine + H(+)</text>
        <dbReference type="Rhea" id="RHEA:42928"/>
        <dbReference type="Rhea" id="RHEA-COMP:10286"/>
        <dbReference type="Rhea" id="RHEA-COMP:10287"/>
        <dbReference type="ChEBI" id="CHEBI:15378"/>
        <dbReference type="ChEBI" id="CHEBI:57856"/>
        <dbReference type="ChEBI" id="CHEBI:59789"/>
        <dbReference type="ChEBI" id="CHEBI:74506"/>
        <dbReference type="ChEBI" id="CHEBI:82748"/>
        <dbReference type="EC" id="2.1.1.199"/>
    </reaction>
</comment>
<keyword evidence="5 7" id="KW-0808">Transferase</keyword>
<comment type="caution">
    <text evidence="9">The sequence shown here is derived from an EMBL/GenBank/DDBJ whole genome shotgun (WGS) entry which is preliminary data.</text>
</comment>
<keyword evidence="6 7" id="KW-0949">S-adenosyl-L-methionine</keyword>
<dbReference type="Pfam" id="PF01795">
    <property type="entry name" value="Methyltransf_5"/>
    <property type="match status" value="1"/>
</dbReference>
<dbReference type="PANTHER" id="PTHR11265">
    <property type="entry name" value="S-ADENOSYL-METHYLTRANSFERASE MRAW"/>
    <property type="match status" value="1"/>
</dbReference>
<dbReference type="EC" id="2.1.1.199" evidence="7"/>
<dbReference type="PANTHER" id="PTHR11265:SF0">
    <property type="entry name" value="12S RRNA N4-METHYLCYTIDINE METHYLTRANSFERASE"/>
    <property type="match status" value="1"/>
</dbReference>
<dbReference type="NCBIfam" id="TIGR00006">
    <property type="entry name" value="16S rRNA (cytosine(1402)-N(4))-methyltransferase RsmH"/>
    <property type="match status" value="1"/>
</dbReference>
<evidence type="ECO:0000256" key="4">
    <source>
        <dbReference type="ARBA" id="ARBA00022603"/>
    </source>
</evidence>
<comment type="subcellular location">
    <subcellularLocation>
        <location evidence="7">Cytoplasm</location>
    </subcellularLocation>
</comment>
<keyword evidence="3 7" id="KW-0698">rRNA processing</keyword>
<evidence type="ECO:0000256" key="8">
    <source>
        <dbReference type="SAM" id="MobiDB-lite"/>
    </source>
</evidence>
<feature type="binding site" evidence="7">
    <location>
        <position position="90"/>
    </location>
    <ligand>
        <name>S-adenosyl-L-methionine</name>
        <dbReference type="ChEBI" id="CHEBI:59789"/>
    </ligand>
</feature>
<dbReference type="FunFam" id="1.10.150.170:FF:000001">
    <property type="entry name" value="Ribosomal RNA small subunit methyltransferase H"/>
    <property type="match status" value="1"/>
</dbReference>
<dbReference type="InterPro" id="IPR023397">
    <property type="entry name" value="SAM-dep_MeTrfase_MraW_recog"/>
</dbReference>
<gene>
    <name evidence="7" type="primary">rsmH</name>
    <name evidence="9" type="ORF">JD81_01650</name>
</gene>
<evidence type="ECO:0000256" key="2">
    <source>
        <dbReference type="ARBA" id="ARBA00022490"/>
    </source>
</evidence>
<keyword evidence="4 7" id="KW-0489">Methyltransferase</keyword>
<dbReference type="AlphaFoldDB" id="A0A562WE50"/>
<accession>A0A562WE50</accession>
<keyword evidence="2 7" id="KW-0963">Cytoplasm</keyword>
<dbReference type="InterPro" id="IPR029063">
    <property type="entry name" value="SAM-dependent_MTases_sf"/>
</dbReference>
<sequence>MGVDMGELRGTHVPVLLERCLELLAPALDRSGATVHVDATLGLGGHAEAVLEAHPRTTLIGLDRDTEALAHSRARLARFADRIHLVHAVYDELPEVLDRLGVPAVDGILFDLGVSSLQLDEPDRGFAYARDAPLDMRMDQTRGTTAEEVVNTYSHPDLARVLRTYGEERFAGRIASAILRERERGRITSTARLAELVEAAIPAPARRTGGHPAKRTFQALRIEVNRELAALETALPAALDTLTVGGRMVVLSYQSLEDRLTKAALAERTRRQGPVDLPVELPGTGPTFRLLSRGAELAGEAEVTANPRAASVRLRAAERIDPDAERPRGAERERYRRRARAMHQGVGLTTGSTVDLREAPDDGTTTDDEKGEGS</sequence>
<feature type="region of interest" description="Disordered" evidence="8">
    <location>
        <begin position="319"/>
        <end position="374"/>
    </location>
</feature>
<comment type="function">
    <text evidence="7">Specifically methylates the N4 position of cytidine in position 1402 (C1402) of 16S rRNA.</text>
</comment>
<dbReference type="HAMAP" id="MF_01007">
    <property type="entry name" value="16SrRNA_methyltr_H"/>
    <property type="match status" value="1"/>
</dbReference>
<evidence type="ECO:0000256" key="3">
    <source>
        <dbReference type="ARBA" id="ARBA00022552"/>
    </source>
</evidence>
<dbReference type="InterPro" id="IPR002903">
    <property type="entry name" value="RsmH"/>
</dbReference>
<dbReference type="EMBL" id="VLLP01000001">
    <property type="protein sequence ID" value="TWJ28147.1"/>
    <property type="molecule type" value="Genomic_DNA"/>
</dbReference>
<dbReference type="Gene3D" id="3.40.50.150">
    <property type="entry name" value="Vaccinia Virus protein VP39"/>
    <property type="match status" value="1"/>
</dbReference>
<dbReference type="GO" id="GO:0070475">
    <property type="term" value="P:rRNA base methylation"/>
    <property type="evidence" value="ECO:0007669"/>
    <property type="project" value="UniProtKB-UniRule"/>
</dbReference>
<dbReference type="SUPFAM" id="SSF53335">
    <property type="entry name" value="S-adenosyl-L-methionine-dependent methyltransferases"/>
    <property type="match status" value="1"/>
</dbReference>
<organism evidence="9 10">
    <name type="scientific">Micromonospora sagamiensis</name>
    <dbReference type="NCBI Taxonomy" id="47875"/>
    <lineage>
        <taxon>Bacteria</taxon>
        <taxon>Bacillati</taxon>
        <taxon>Actinomycetota</taxon>
        <taxon>Actinomycetes</taxon>
        <taxon>Micromonosporales</taxon>
        <taxon>Micromonosporaceae</taxon>
        <taxon>Micromonospora</taxon>
    </lineage>
</organism>
<evidence type="ECO:0000256" key="6">
    <source>
        <dbReference type="ARBA" id="ARBA00022691"/>
    </source>
</evidence>
<dbReference type="SUPFAM" id="SSF81799">
    <property type="entry name" value="Putative methyltransferase TM0872, insert domain"/>
    <property type="match status" value="1"/>
</dbReference>
<evidence type="ECO:0000313" key="9">
    <source>
        <dbReference type="EMBL" id="TWJ28147.1"/>
    </source>
</evidence>
<feature type="binding site" evidence="7">
    <location>
        <position position="111"/>
    </location>
    <ligand>
        <name>S-adenosyl-L-methionine</name>
        <dbReference type="ChEBI" id="CHEBI:59789"/>
    </ligand>
</feature>
<evidence type="ECO:0000256" key="5">
    <source>
        <dbReference type="ARBA" id="ARBA00022679"/>
    </source>
</evidence>
<feature type="binding site" evidence="7">
    <location>
        <begin position="44"/>
        <end position="46"/>
    </location>
    <ligand>
        <name>S-adenosyl-L-methionine</name>
        <dbReference type="ChEBI" id="CHEBI:59789"/>
    </ligand>
</feature>
<dbReference type="GO" id="GO:0071424">
    <property type="term" value="F:rRNA (cytosine-N4-)-methyltransferase activity"/>
    <property type="evidence" value="ECO:0007669"/>
    <property type="project" value="UniProtKB-UniRule"/>
</dbReference>
<evidence type="ECO:0000256" key="7">
    <source>
        <dbReference type="HAMAP-Rule" id="MF_01007"/>
    </source>
</evidence>
<proteinExistence type="inferred from homology"/>